<sequence length="68" mass="7590">MHTALKKPRKSLEELKEVITLPQKVIGFSSRIPLQLTRPSQLSSGCKRTFQSSSLLRIGPQEALISTQ</sequence>
<reference evidence="1" key="1">
    <citation type="submission" date="2022-01" db="EMBL/GenBank/DDBJ databases">
        <authorList>
            <person name="King R."/>
        </authorList>
    </citation>
    <scope>NUCLEOTIDE SEQUENCE</scope>
</reference>
<gene>
    <name evidence="1" type="ORF">NEZAVI_LOCUS12724</name>
</gene>
<organism evidence="1 2">
    <name type="scientific">Nezara viridula</name>
    <name type="common">Southern green stink bug</name>
    <name type="synonym">Cimex viridulus</name>
    <dbReference type="NCBI Taxonomy" id="85310"/>
    <lineage>
        <taxon>Eukaryota</taxon>
        <taxon>Metazoa</taxon>
        <taxon>Ecdysozoa</taxon>
        <taxon>Arthropoda</taxon>
        <taxon>Hexapoda</taxon>
        <taxon>Insecta</taxon>
        <taxon>Pterygota</taxon>
        <taxon>Neoptera</taxon>
        <taxon>Paraneoptera</taxon>
        <taxon>Hemiptera</taxon>
        <taxon>Heteroptera</taxon>
        <taxon>Panheteroptera</taxon>
        <taxon>Pentatomomorpha</taxon>
        <taxon>Pentatomoidea</taxon>
        <taxon>Pentatomidae</taxon>
        <taxon>Pentatominae</taxon>
        <taxon>Nezara</taxon>
    </lineage>
</organism>
<name>A0A9P0MR96_NEZVI</name>
<evidence type="ECO:0000313" key="1">
    <source>
        <dbReference type="EMBL" id="CAH1404288.1"/>
    </source>
</evidence>
<dbReference type="Proteomes" id="UP001152798">
    <property type="component" value="Chromosome 6"/>
</dbReference>
<accession>A0A9P0MR96</accession>
<evidence type="ECO:0000313" key="2">
    <source>
        <dbReference type="Proteomes" id="UP001152798"/>
    </source>
</evidence>
<dbReference type="EMBL" id="OV725082">
    <property type="protein sequence ID" value="CAH1404288.1"/>
    <property type="molecule type" value="Genomic_DNA"/>
</dbReference>
<protein>
    <submittedName>
        <fullName evidence="1">Uncharacterized protein</fullName>
    </submittedName>
</protein>
<keyword evidence="2" id="KW-1185">Reference proteome</keyword>
<proteinExistence type="predicted"/>
<dbReference type="AlphaFoldDB" id="A0A9P0MR96"/>